<sequence>MKNFAKKLRYLIPLLLVFAAILAYAQALPDEVQNILDQIGNVNQMVAAKVTLSASPDTPTENGKFIVKAASFRFDETKAHFQWFVNGKPLPNESGFGREDITLTAGPAGTDYKIKVIVSATDDDGLKQTLNDEITVRVGGLDLSWWANTYTPLNYEGRPLMTTGSTVFVTALAQMGVSSKNLLYTWYLDDKKIGYSVGYDRQEFSFTSDDRVGASRRVKVEVTDLFGATISKAMSIKMVAPQVIIYKSDKIDVVPANAQAFEEYVLQAGQQINLIAVPYFFSIKSPAELTYEWSFNGRRLGGAPSNPNVVTLTIPDNAEKGTYALTVTARNKNKILQNAPASVKITVR</sequence>
<dbReference type="Proteomes" id="UP000034067">
    <property type="component" value="Unassembled WGS sequence"/>
</dbReference>
<feature type="signal peptide" evidence="1">
    <location>
        <begin position="1"/>
        <end position="25"/>
    </location>
</feature>
<protein>
    <recommendedName>
        <fullName evidence="4">Ig-like domain-containing protein</fullName>
    </recommendedName>
</protein>
<evidence type="ECO:0000313" key="2">
    <source>
        <dbReference type="EMBL" id="KKU33469.1"/>
    </source>
</evidence>
<accession>A0A0G1PKX8</accession>
<dbReference type="EMBL" id="LCMJ01000047">
    <property type="protein sequence ID" value="KKU33469.1"/>
    <property type="molecule type" value="Genomic_DNA"/>
</dbReference>
<dbReference type="AlphaFoldDB" id="A0A0G1PKX8"/>
<keyword evidence="1" id="KW-0732">Signal</keyword>
<comment type="caution">
    <text evidence="2">The sequence shown here is derived from an EMBL/GenBank/DDBJ whole genome shotgun (WGS) entry which is preliminary data.</text>
</comment>
<evidence type="ECO:0008006" key="4">
    <source>
        <dbReference type="Google" id="ProtNLM"/>
    </source>
</evidence>
<organism evidence="2 3">
    <name type="scientific">Candidatus Azambacteria bacterium GW2011_GWB1_46_27</name>
    <dbReference type="NCBI Taxonomy" id="1618617"/>
    <lineage>
        <taxon>Bacteria</taxon>
        <taxon>Candidatus Azamiibacteriota</taxon>
    </lineage>
</organism>
<feature type="chain" id="PRO_5002538996" description="Ig-like domain-containing protein" evidence="1">
    <location>
        <begin position="26"/>
        <end position="348"/>
    </location>
</feature>
<name>A0A0G1PKX8_9BACT</name>
<evidence type="ECO:0000313" key="3">
    <source>
        <dbReference type="Proteomes" id="UP000034067"/>
    </source>
</evidence>
<evidence type="ECO:0000256" key="1">
    <source>
        <dbReference type="SAM" id="SignalP"/>
    </source>
</evidence>
<proteinExistence type="predicted"/>
<gene>
    <name evidence="2" type="ORF">UX48_C0047G0006</name>
</gene>
<reference evidence="2 3" key="1">
    <citation type="journal article" date="2015" name="Nature">
        <title>rRNA introns, odd ribosomes, and small enigmatic genomes across a large radiation of phyla.</title>
        <authorList>
            <person name="Brown C.T."/>
            <person name="Hug L.A."/>
            <person name="Thomas B.C."/>
            <person name="Sharon I."/>
            <person name="Castelle C.J."/>
            <person name="Singh A."/>
            <person name="Wilkins M.J."/>
            <person name="Williams K.H."/>
            <person name="Banfield J.F."/>
        </authorList>
    </citation>
    <scope>NUCLEOTIDE SEQUENCE [LARGE SCALE GENOMIC DNA]</scope>
</reference>